<reference evidence="3" key="1">
    <citation type="journal article" date="2010" name="Nature">
        <title>The Amphimedon queenslandica genome and the evolution of animal complexity.</title>
        <authorList>
            <person name="Srivastava M."/>
            <person name="Simakov O."/>
            <person name="Chapman J."/>
            <person name="Fahey B."/>
            <person name="Gauthier M.E."/>
            <person name="Mitros T."/>
            <person name="Richards G.S."/>
            <person name="Conaco C."/>
            <person name="Dacre M."/>
            <person name="Hellsten U."/>
            <person name="Larroux C."/>
            <person name="Putnam N.H."/>
            <person name="Stanke M."/>
            <person name="Adamska M."/>
            <person name="Darling A."/>
            <person name="Degnan S.M."/>
            <person name="Oakley T.H."/>
            <person name="Plachetzki D.C."/>
            <person name="Zhai Y."/>
            <person name="Adamski M."/>
            <person name="Calcino A."/>
            <person name="Cummins S.F."/>
            <person name="Goodstein D.M."/>
            <person name="Harris C."/>
            <person name="Jackson D.J."/>
            <person name="Leys S.P."/>
            <person name="Shu S."/>
            <person name="Woodcroft B.J."/>
            <person name="Vervoort M."/>
            <person name="Kosik K.S."/>
            <person name="Manning G."/>
            <person name="Degnan B.M."/>
            <person name="Rokhsar D.S."/>
        </authorList>
    </citation>
    <scope>NUCLEOTIDE SEQUENCE [LARGE SCALE GENOMIC DNA]</scope>
</reference>
<dbReference type="GO" id="GO:0071944">
    <property type="term" value="C:cell periphery"/>
    <property type="evidence" value="ECO:0007669"/>
    <property type="project" value="TreeGrafter"/>
</dbReference>
<dbReference type="GO" id="GO:0030027">
    <property type="term" value="C:lamellipodium"/>
    <property type="evidence" value="ECO:0007669"/>
    <property type="project" value="TreeGrafter"/>
</dbReference>
<dbReference type="OrthoDB" id="10060702at2759"/>
<reference evidence="2" key="2">
    <citation type="submission" date="2017-05" db="UniProtKB">
        <authorList>
            <consortium name="EnsemblMetazoa"/>
        </authorList>
    </citation>
    <scope>IDENTIFICATION</scope>
</reference>
<feature type="region of interest" description="Disordered" evidence="1">
    <location>
        <begin position="1"/>
        <end position="54"/>
    </location>
</feature>
<dbReference type="GO" id="GO:1900025">
    <property type="term" value="P:negative regulation of substrate adhesion-dependent cell spreading"/>
    <property type="evidence" value="ECO:0007669"/>
    <property type="project" value="TreeGrafter"/>
</dbReference>
<dbReference type="InParanoid" id="A0A1X7VLX7"/>
<dbReference type="STRING" id="400682.A0A1X7VLX7"/>
<evidence type="ECO:0000256" key="1">
    <source>
        <dbReference type="SAM" id="MobiDB-lite"/>
    </source>
</evidence>
<dbReference type="GO" id="GO:0051895">
    <property type="term" value="P:negative regulation of focal adhesion assembly"/>
    <property type="evidence" value="ECO:0007669"/>
    <property type="project" value="TreeGrafter"/>
</dbReference>
<dbReference type="Pfam" id="PF10480">
    <property type="entry name" value="ICAP-1_inte_bdg"/>
    <property type="match status" value="1"/>
</dbReference>
<dbReference type="PANTHER" id="PTHR32055:SF1">
    <property type="entry name" value="INTEGRIN BETA-1-BINDING PROTEIN 1"/>
    <property type="match status" value="1"/>
</dbReference>
<dbReference type="EnsemblMetazoa" id="XM_020006277.1">
    <property type="protein sequence ID" value="XP_019861836.1"/>
    <property type="gene ID" value="LOC109590351"/>
</dbReference>
<evidence type="ECO:0008006" key="4">
    <source>
        <dbReference type="Google" id="ProtNLM"/>
    </source>
</evidence>
<name>A0A1X7VLX7_AMPQE</name>
<dbReference type="GO" id="GO:0001726">
    <property type="term" value="C:ruffle"/>
    <property type="evidence" value="ECO:0007669"/>
    <property type="project" value="TreeGrafter"/>
</dbReference>
<dbReference type="Proteomes" id="UP000007879">
    <property type="component" value="Unassembled WGS sequence"/>
</dbReference>
<dbReference type="GO" id="GO:0005856">
    <property type="term" value="C:cytoskeleton"/>
    <property type="evidence" value="ECO:0007669"/>
    <property type="project" value="TreeGrafter"/>
</dbReference>
<organism evidence="2">
    <name type="scientific">Amphimedon queenslandica</name>
    <name type="common">Sponge</name>
    <dbReference type="NCBI Taxonomy" id="400682"/>
    <lineage>
        <taxon>Eukaryota</taxon>
        <taxon>Metazoa</taxon>
        <taxon>Porifera</taxon>
        <taxon>Demospongiae</taxon>
        <taxon>Heteroscleromorpha</taxon>
        <taxon>Haplosclerida</taxon>
        <taxon>Niphatidae</taxon>
        <taxon>Amphimedon</taxon>
    </lineage>
</organism>
<gene>
    <name evidence="2" type="primary">109590351</name>
</gene>
<keyword evidence="3" id="KW-1185">Reference proteome</keyword>
<feature type="compositionally biased region" description="Basic and acidic residues" evidence="1">
    <location>
        <begin position="21"/>
        <end position="30"/>
    </location>
</feature>
<dbReference type="KEGG" id="aqu:109590351"/>
<evidence type="ECO:0000313" key="3">
    <source>
        <dbReference type="Proteomes" id="UP000007879"/>
    </source>
</evidence>
<dbReference type="EnsemblMetazoa" id="Aqu2.1.41386_001">
    <property type="protein sequence ID" value="Aqu2.1.41386_001"/>
    <property type="gene ID" value="Aqu2.1.41386"/>
</dbReference>
<evidence type="ECO:0000313" key="2">
    <source>
        <dbReference type="EnsemblMetazoa" id="Aqu2.1.41386_001"/>
    </source>
</evidence>
<accession>A0A1X7VLX7</accession>
<dbReference type="PANTHER" id="PTHR32055">
    <property type="entry name" value="INTEGRIN BETA-1-BINDING PROTEIN 1"/>
    <property type="match status" value="1"/>
</dbReference>
<dbReference type="SUPFAM" id="SSF50729">
    <property type="entry name" value="PH domain-like"/>
    <property type="match status" value="1"/>
</dbReference>
<dbReference type="AlphaFoldDB" id="A0A1X7VLX7"/>
<dbReference type="GO" id="GO:0005178">
    <property type="term" value="F:integrin binding"/>
    <property type="evidence" value="ECO:0007669"/>
    <property type="project" value="TreeGrafter"/>
</dbReference>
<sequence>MFKRKSSKKGDKKKGSLGRTNQREGEERLSGELPQVWLPTPQEPHPDGNELLPGGEEQQRFESFLVREEGRTGGWDEREELNYADIAANLSIQIENGGEGAEISLPTQQPSNIRPSIRRHEQVDEVFDFDEAILEERDGEIQHSRQPSYKSPALSAVQSETHSLFNYAQSTVYHVHFLGMLSNISNLWEGEVGGREGSSDPNNLLKLIEHSQRQGIMPWVHQKGSQRILVISKYGIKVTDTKRQRVYVRHTLHKIITVVHFIDMRGHSLLAVKLNHTNDEEDGRDEEESIGSFDLFVYECESENQATEVCVMLGQVFDSVLNKMKLEDNLGIPH</sequence>
<dbReference type="InterPro" id="IPR019517">
    <property type="entry name" value="Integrin-bd_ICAP-1"/>
</dbReference>
<protein>
    <recommendedName>
        <fullName evidence="4">PID domain-containing protein</fullName>
    </recommendedName>
</protein>
<dbReference type="Gene3D" id="6.20.360.10">
    <property type="match status" value="1"/>
</dbReference>
<feature type="compositionally biased region" description="Basic residues" evidence="1">
    <location>
        <begin position="1"/>
        <end position="16"/>
    </location>
</feature>
<proteinExistence type="predicted"/>